<sequence length="154" mass="17087">MEFLHNGDEDSSGSEEGSIIGMFQPTTVSKNACEWMLDTGTSMHVCINRDIFVTQKQSKTTFRVWDVQVTRGVLSGQVVIYTKNQNSDELVKFELSNVEYSPHGSVNLISLGVMEDNGWEMSSSPVESRRGESSWNNRARKSVWSLSGEASAIG</sequence>
<dbReference type="InterPro" id="IPR054722">
    <property type="entry name" value="PolX-like_BBD"/>
</dbReference>
<name>A0A6G0RES4_9STRA</name>
<comment type="caution">
    <text evidence="2">The sequence shown here is derived from an EMBL/GenBank/DDBJ whole genome shotgun (WGS) entry which is preliminary data.</text>
</comment>
<dbReference type="Proteomes" id="UP000486351">
    <property type="component" value="Unassembled WGS sequence"/>
</dbReference>
<dbReference type="EMBL" id="QXFY01000982">
    <property type="protein sequence ID" value="KAE9331788.1"/>
    <property type="molecule type" value="Genomic_DNA"/>
</dbReference>
<reference evidence="2 3" key="1">
    <citation type="submission" date="2018-09" db="EMBL/GenBank/DDBJ databases">
        <title>Genomic investigation of the strawberry pathogen Phytophthora fragariae indicates pathogenicity is determined by transcriptional variation in three key races.</title>
        <authorList>
            <person name="Adams T.M."/>
            <person name="Armitage A.D."/>
            <person name="Sobczyk M.K."/>
            <person name="Bates H.J."/>
            <person name="Dunwell J.M."/>
            <person name="Nellist C.F."/>
            <person name="Harrison R.J."/>
        </authorList>
    </citation>
    <scope>NUCLEOTIDE SEQUENCE [LARGE SCALE GENOMIC DNA]</scope>
    <source>
        <strain evidence="2 3">NOV-77</strain>
    </source>
</reference>
<proteinExistence type="predicted"/>
<feature type="domain" description="Retrovirus-related Pol polyprotein from transposon TNT 1-94-like beta-barrel" evidence="1">
    <location>
        <begin position="35"/>
        <end position="118"/>
    </location>
</feature>
<evidence type="ECO:0000313" key="2">
    <source>
        <dbReference type="EMBL" id="KAE9331788.1"/>
    </source>
</evidence>
<accession>A0A6G0RES4</accession>
<protein>
    <recommendedName>
        <fullName evidence="1">Retrovirus-related Pol polyprotein from transposon TNT 1-94-like beta-barrel domain-containing protein</fullName>
    </recommendedName>
</protein>
<dbReference type="AlphaFoldDB" id="A0A6G0RES4"/>
<evidence type="ECO:0000259" key="1">
    <source>
        <dbReference type="Pfam" id="PF22936"/>
    </source>
</evidence>
<organism evidence="2 3">
    <name type="scientific">Phytophthora fragariae</name>
    <dbReference type="NCBI Taxonomy" id="53985"/>
    <lineage>
        <taxon>Eukaryota</taxon>
        <taxon>Sar</taxon>
        <taxon>Stramenopiles</taxon>
        <taxon>Oomycota</taxon>
        <taxon>Peronosporomycetes</taxon>
        <taxon>Peronosporales</taxon>
        <taxon>Peronosporaceae</taxon>
        <taxon>Phytophthora</taxon>
    </lineage>
</organism>
<dbReference type="Pfam" id="PF22936">
    <property type="entry name" value="Pol_BBD"/>
    <property type="match status" value="1"/>
</dbReference>
<evidence type="ECO:0000313" key="3">
    <source>
        <dbReference type="Proteomes" id="UP000486351"/>
    </source>
</evidence>
<gene>
    <name evidence="2" type="ORF">PF008_g15254</name>
</gene>